<dbReference type="VEuPathDB" id="FungiDB:PLEOSDRAFT_1113957"/>
<dbReference type="HOGENOM" id="CLU_013983_0_0_1"/>
<feature type="repeat" description="ANK" evidence="1">
    <location>
        <begin position="129"/>
        <end position="161"/>
    </location>
</feature>
<dbReference type="PANTHER" id="PTHR24133:SF40">
    <property type="entry name" value="ANKYRIN REPEAT DOMAIN 44"/>
    <property type="match status" value="1"/>
</dbReference>
<feature type="repeat" description="ANK" evidence="1">
    <location>
        <begin position="5"/>
        <end position="37"/>
    </location>
</feature>
<dbReference type="InParanoid" id="A0A067NL65"/>
<keyword evidence="1" id="KW-0040">ANK repeat</keyword>
<dbReference type="Proteomes" id="UP000027073">
    <property type="component" value="Unassembled WGS sequence"/>
</dbReference>
<accession>A0A067NL65</accession>
<proteinExistence type="predicted"/>
<organism evidence="2 3">
    <name type="scientific">Pleurotus ostreatus (strain PC15)</name>
    <name type="common">Oyster mushroom</name>
    <dbReference type="NCBI Taxonomy" id="1137138"/>
    <lineage>
        <taxon>Eukaryota</taxon>
        <taxon>Fungi</taxon>
        <taxon>Dikarya</taxon>
        <taxon>Basidiomycota</taxon>
        <taxon>Agaricomycotina</taxon>
        <taxon>Agaricomycetes</taxon>
        <taxon>Agaricomycetidae</taxon>
        <taxon>Agaricales</taxon>
        <taxon>Pleurotineae</taxon>
        <taxon>Pleurotaceae</taxon>
        <taxon>Pleurotus</taxon>
    </lineage>
</organism>
<dbReference type="InterPro" id="IPR052391">
    <property type="entry name" value="E3_Ligase-Neurotoxin"/>
</dbReference>
<dbReference type="STRING" id="1137138.A0A067NL65"/>
<dbReference type="OrthoDB" id="539213at2759"/>
<dbReference type="PROSITE" id="PS50088">
    <property type="entry name" value="ANK_REPEAT"/>
    <property type="match status" value="2"/>
</dbReference>
<dbReference type="SMART" id="SM00248">
    <property type="entry name" value="ANK"/>
    <property type="match status" value="6"/>
</dbReference>
<dbReference type="PANTHER" id="PTHR24133">
    <property type="entry name" value="ANKYRIN DOMAIN-CONTAINING"/>
    <property type="match status" value="1"/>
</dbReference>
<dbReference type="AlphaFoldDB" id="A0A067NL65"/>
<dbReference type="Pfam" id="PF12796">
    <property type="entry name" value="Ank_2"/>
    <property type="match status" value="1"/>
</dbReference>
<evidence type="ECO:0000313" key="3">
    <source>
        <dbReference type="Proteomes" id="UP000027073"/>
    </source>
</evidence>
<dbReference type="Gene3D" id="1.25.40.20">
    <property type="entry name" value="Ankyrin repeat-containing domain"/>
    <property type="match status" value="2"/>
</dbReference>
<evidence type="ECO:0000256" key="1">
    <source>
        <dbReference type="PROSITE-ProRule" id="PRU00023"/>
    </source>
</evidence>
<evidence type="ECO:0008006" key="4">
    <source>
        <dbReference type="Google" id="ProtNLM"/>
    </source>
</evidence>
<evidence type="ECO:0000313" key="2">
    <source>
        <dbReference type="EMBL" id="KDQ24817.1"/>
    </source>
</evidence>
<dbReference type="InterPro" id="IPR002110">
    <property type="entry name" value="Ankyrin_rpt"/>
</dbReference>
<name>A0A067NL65_PLEO1</name>
<dbReference type="SUPFAM" id="SSF48403">
    <property type="entry name" value="Ankyrin repeat"/>
    <property type="match status" value="1"/>
</dbReference>
<protein>
    <recommendedName>
        <fullName evidence="4">Ankyrin repeat protein</fullName>
    </recommendedName>
</protein>
<gene>
    <name evidence="2" type="ORF">PLEOSDRAFT_1113957</name>
</gene>
<reference evidence="3" key="1">
    <citation type="journal article" date="2014" name="Proc. Natl. Acad. Sci. U.S.A.">
        <title>Extensive sampling of basidiomycete genomes demonstrates inadequacy of the white-rot/brown-rot paradigm for wood decay fungi.</title>
        <authorList>
            <person name="Riley R."/>
            <person name="Salamov A.A."/>
            <person name="Brown D.W."/>
            <person name="Nagy L.G."/>
            <person name="Floudas D."/>
            <person name="Held B.W."/>
            <person name="Levasseur A."/>
            <person name="Lombard V."/>
            <person name="Morin E."/>
            <person name="Otillar R."/>
            <person name="Lindquist E.A."/>
            <person name="Sun H."/>
            <person name="LaButti K.M."/>
            <person name="Schmutz J."/>
            <person name="Jabbour D."/>
            <person name="Luo H."/>
            <person name="Baker S.E."/>
            <person name="Pisabarro A.G."/>
            <person name="Walton J.D."/>
            <person name="Blanchette R.A."/>
            <person name="Henrissat B."/>
            <person name="Martin F."/>
            <person name="Cullen D."/>
            <person name="Hibbett D.S."/>
            <person name="Grigoriev I.V."/>
        </authorList>
    </citation>
    <scope>NUCLEOTIDE SEQUENCE [LARGE SCALE GENOMIC DNA]</scope>
    <source>
        <strain evidence="3">PC15</strain>
    </source>
</reference>
<sequence length="899" mass="98013">MDHHQHSFGLHEAALRGDADGFHKALEMGANINALDDLCRTVLMCAVAGESWQEVDASDASFVTLGRMKVIQTIIEHPDVSLYTLNAPQSAFNGVTPLGMASWLNSPQAVECLLEGSRETVSVNGMDSHAATPLMYAARDGNQEVTRILLSHGARPDFRDKNHRTSVQFSLSHPSTLWQCELALRQHRLRESRHPGRSRLLSASDHLLSLSEPFLSSCSQQSSPSVISTKDSLLQLTHSLVQCISASDASSVQALLFPLSPSLSTPPFVNYPDREGWSPIHRCAAAERLSIAVLDSLYCAGADVSLFTTKEHYTPLHCLAHFAGLSEEDPDPSLTLYQFTIHLIRDLQAPLSARDKNDETCIHIAAEHGSCIDILMGFLECDTTGSIREFRNSRGLTALEVAKPEFRVAFGDDCDRLRSVSSLSNRTVRALRPTASLTSIVSFSNERSSVRDNELLVADDDIALSSHKLIAHLRFTCPTLQHAPDASSVSALSEALAESQALGQVILQNYRGRADDAMKDLYEARIVVARIGAMLDKVSGSVDGELAQQGLQPIHVLGGRFRDSQDSQATAVASEDGEHVQVVSTTLSSPQTSGQCSPMSTTGKPVDACSIAIQNACLDLIRSATKESQQRSPSFFRSLSGSPTVPSVRLATLVDEEEAIIGSQVWDPSSIAAVKSHCTEEKTANIFKRAWKHWFKKKDVETVKVSRPPFKQQLTIDTKACQLTPRVTSESATDEDGHIHSRNTPLRMSHVVLDASRKDLHQIEEILLAAEQFLTAANHSINRTARVIDRAIKKRQTAVDALQALSLAGHSPNYVHSNSSSYLTAPTPPSCLSSPNSSCVSLAATLTENDDEDVRAIRRLLLRKIEASLGGSIDEISKVTGWLPLVKEAVASVKRRTYL</sequence>
<dbReference type="PROSITE" id="PS50297">
    <property type="entry name" value="ANK_REP_REGION"/>
    <property type="match status" value="1"/>
</dbReference>
<dbReference type="InterPro" id="IPR036770">
    <property type="entry name" value="Ankyrin_rpt-contain_sf"/>
</dbReference>
<dbReference type="EMBL" id="KL198011">
    <property type="protein sequence ID" value="KDQ24817.1"/>
    <property type="molecule type" value="Genomic_DNA"/>
</dbReference>